<sequence length="286" mass="30535">MDEEVVPRDSFLRRLEQRHGLSALVALATFAALLVGVLAAVPDWRDMLTGDDTPAAPAPVRTISAVPVPSASLGPGLEAIDLVVRDPAPDGDPADVDTTFSPPAVEITVHNRNARRTVVTRVVVTVEDSAVMKQCASQGGPVGVSATYDVTLPLRPATGTEVRVPVSQQQGSDEADRFALRLGTPARESPTMLHLYRLRFELEADGDTTRLPAGTAVVAVPMAPSDGDGYFWSEMYDSGEINVDDVPDRDRILACMKDNSATLVRLLADGAELSPDFTAIKPVLRL</sequence>
<accession>U5W4K3</accession>
<name>U5W4K3_9ACTN</name>
<dbReference type="PATRIC" id="fig|1246995.3.peg.4722"/>
<dbReference type="EMBL" id="CP006272">
    <property type="protein sequence ID" value="AGZ42930.1"/>
    <property type="molecule type" value="Genomic_DNA"/>
</dbReference>
<evidence type="ECO:0000313" key="3">
    <source>
        <dbReference type="Proteomes" id="UP000017746"/>
    </source>
</evidence>
<organism evidence="2 3">
    <name type="scientific">Actinoplanes friuliensis DSM 7358</name>
    <dbReference type="NCBI Taxonomy" id="1246995"/>
    <lineage>
        <taxon>Bacteria</taxon>
        <taxon>Bacillati</taxon>
        <taxon>Actinomycetota</taxon>
        <taxon>Actinomycetes</taxon>
        <taxon>Micromonosporales</taxon>
        <taxon>Micromonosporaceae</taxon>
        <taxon>Actinoplanes</taxon>
    </lineage>
</organism>
<dbReference type="AlphaFoldDB" id="U5W4K3"/>
<keyword evidence="1" id="KW-0812">Transmembrane</keyword>
<feature type="transmembrane region" description="Helical" evidence="1">
    <location>
        <begin position="20"/>
        <end position="41"/>
    </location>
</feature>
<dbReference type="HOGENOM" id="CLU_971925_0_0_11"/>
<dbReference type="STRING" id="1246995.AFR_23300"/>
<dbReference type="KEGG" id="afs:AFR_23300"/>
<evidence type="ECO:0000313" key="2">
    <source>
        <dbReference type="EMBL" id="AGZ42930.1"/>
    </source>
</evidence>
<evidence type="ECO:0000256" key="1">
    <source>
        <dbReference type="SAM" id="Phobius"/>
    </source>
</evidence>
<reference evidence="2 3" key="1">
    <citation type="journal article" date="2014" name="J. Biotechnol.">
        <title>Complete genome sequence of the actinobacterium Actinoplanes friuliensis HAG 010964, producer of the lipopeptide antibiotic friulimycin.</title>
        <authorList>
            <person name="Ruckert C."/>
            <person name="Szczepanowski R."/>
            <person name="Albersmeier A."/>
            <person name="Goesmann A."/>
            <person name="Fischer N."/>
            <person name="Steinkamper A."/>
            <person name="Puhler A."/>
            <person name="Biener R."/>
            <person name="Schwartz D."/>
            <person name="Kalinowski J."/>
        </authorList>
    </citation>
    <scope>NUCLEOTIDE SEQUENCE [LARGE SCALE GENOMIC DNA]</scope>
    <source>
        <strain evidence="2 3">DSM 7358</strain>
    </source>
</reference>
<keyword evidence="1" id="KW-1133">Transmembrane helix</keyword>
<proteinExistence type="predicted"/>
<keyword evidence="3" id="KW-1185">Reference proteome</keyword>
<protein>
    <submittedName>
        <fullName evidence="2">Uncharacterized protein</fullName>
    </submittedName>
</protein>
<gene>
    <name evidence="2" type="ORF">AFR_23300</name>
</gene>
<dbReference type="Proteomes" id="UP000017746">
    <property type="component" value="Chromosome"/>
</dbReference>
<keyword evidence="1" id="KW-0472">Membrane</keyword>